<evidence type="ECO:0000313" key="3">
    <source>
        <dbReference type="Proteomes" id="UP000075902"/>
    </source>
</evidence>
<reference evidence="3" key="1">
    <citation type="submission" date="2014-01" db="EMBL/GenBank/DDBJ databases">
        <title>The Genome Sequence of Anopheles melas CM1001059_A (V2).</title>
        <authorList>
            <consortium name="The Broad Institute Genomics Platform"/>
            <person name="Neafsey D.E."/>
            <person name="Besansky N."/>
            <person name="Howell P."/>
            <person name="Walton C."/>
            <person name="Young S.K."/>
            <person name="Zeng Q."/>
            <person name="Gargeya S."/>
            <person name="Fitzgerald M."/>
            <person name="Haas B."/>
            <person name="Abouelleil A."/>
            <person name="Allen A.W."/>
            <person name="Alvarado L."/>
            <person name="Arachchi H.M."/>
            <person name="Berlin A.M."/>
            <person name="Chapman S.B."/>
            <person name="Gainer-Dewar J."/>
            <person name="Goldberg J."/>
            <person name="Griggs A."/>
            <person name="Gujja S."/>
            <person name="Hansen M."/>
            <person name="Howarth C."/>
            <person name="Imamovic A."/>
            <person name="Ireland A."/>
            <person name="Larimer J."/>
            <person name="McCowan C."/>
            <person name="Murphy C."/>
            <person name="Pearson M."/>
            <person name="Poon T.W."/>
            <person name="Priest M."/>
            <person name="Roberts A."/>
            <person name="Saif S."/>
            <person name="Shea T."/>
            <person name="Sisk P."/>
            <person name="Sykes S."/>
            <person name="Wortman J."/>
            <person name="Nusbaum C."/>
            <person name="Birren B."/>
        </authorList>
    </citation>
    <scope>NUCLEOTIDE SEQUENCE [LARGE SCALE GENOMIC DNA]</scope>
    <source>
        <strain evidence="3">CM1001059</strain>
    </source>
</reference>
<sequence length="222" mass="23717">MDADDELLTTKPGRAHVYTNPSWHAVRKQSSRKMSAVSRSCAIFLHISGSNTGQSSKRGQAGVPISFIGSYDDTIRPHGAKPPAPIAPPPEPLPFVSDDHVASLFCACDSLSQPAAAAGGGPPDCFPPPSGRHSLCDTSSSDRSSSSPSSALYEVVYGSNATTDTQDRWPWPRATTRCSWSENTVTRSSSPPTTTYLPSGLQHTHRNPPKYERAMPTSSMCS</sequence>
<name>A0A182TL45_9DIPT</name>
<dbReference type="VEuPathDB" id="VectorBase:AMEC004293"/>
<evidence type="ECO:0000256" key="1">
    <source>
        <dbReference type="SAM" id="MobiDB-lite"/>
    </source>
</evidence>
<accession>A0A182TL45</accession>
<feature type="region of interest" description="Disordered" evidence="1">
    <location>
        <begin position="181"/>
        <end position="222"/>
    </location>
</feature>
<evidence type="ECO:0000313" key="2">
    <source>
        <dbReference type="EnsemblMetazoa" id="AMEC004293-PA"/>
    </source>
</evidence>
<organism evidence="2 3">
    <name type="scientific">Anopheles melas</name>
    <dbReference type="NCBI Taxonomy" id="34690"/>
    <lineage>
        <taxon>Eukaryota</taxon>
        <taxon>Metazoa</taxon>
        <taxon>Ecdysozoa</taxon>
        <taxon>Arthropoda</taxon>
        <taxon>Hexapoda</taxon>
        <taxon>Insecta</taxon>
        <taxon>Pterygota</taxon>
        <taxon>Neoptera</taxon>
        <taxon>Endopterygota</taxon>
        <taxon>Diptera</taxon>
        <taxon>Nematocera</taxon>
        <taxon>Culicoidea</taxon>
        <taxon>Culicidae</taxon>
        <taxon>Anophelinae</taxon>
        <taxon>Anopheles</taxon>
    </lineage>
</organism>
<dbReference type="AlphaFoldDB" id="A0A182TL45"/>
<dbReference type="EnsemblMetazoa" id="AMEC004293-RA">
    <property type="protein sequence ID" value="AMEC004293-PA"/>
    <property type="gene ID" value="AMEC004293"/>
</dbReference>
<reference evidence="2" key="2">
    <citation type="submission" date="2020-05" db="UniProtKB">
        <authorList>
            <consortium name="EnsemblMetazoa"/>
        </authorList>
    </citation>
    <scope>IDENTIFICATION</scope>
    <source>
        <strain evidence="2">CM1001059</strain>
    </source>
</reference>
<proteinExistence type="predicted"/>
<feature type="compositionally biased region" description="Low complexity" evidence="1">
    <location>
        <begin position="184"/>
        <end position="199"/>
    </location>
</feature>
<dbReference type="Proteomes" id="UP000075902">
    <property type="component" value="Unassembled WGS sequence"/>
</dbReference>
<keyword evidence="3" id="KW-1185">Reference proteome</keyword>
<protein>
    <submittedName>
        <fullName evidence="2">Uncharacterized protein</fullName>
    </submittedName>
</protein>
<feature type="region of interest" description="Disordered" evidence="1">
    <location>
        <begin position="117"/>
        <end position="150"/>
    </location>
</feature>
<feature type="compositionally biased region" description="Low complexity" evidence="1">
    <location>
        <begin position="139"/>
        <end position="150"/>
    </location>
</feature>